<dbReference type="Pfam" id="PF00364">
    <property type="entry name" value="Biotin_lipoyl"/>
    <property type="match status" value="1"/>
</dbReference>
<evidence type="ECO:0000313" key="3">
    <source>
        <dbReference type="Proteomes" id="UP000001989"/>
    </source>
</evidence>
<evidence type="ECO:0000313" key="2">
    <source>
        <dbReference type="EMBL" id="ABQ67033.1"/>
    </source>
</evidence>
<name>A0A9J9H8U1_RHIWR</name>
<organism evidence="2 3">
    <name type="scientific">Rhizorhabdus wittichii (strain DSM 6014 / CCUG 31198 / JCM 15750 / NBRC 105917 / EY 4224 / RW1)</name>
    <name type="common">Sphingomonas wittichii</name>
    <dbReference type="NCBI Taxonomy" id="392499"/>
    <lineage>
        <taxon>Bacteria</taxon>
        <taxon>Pseudomonadati</taxon>
        <taxon>Pseudomonadota</taxon>
        <taxon>Alphaproteobacteria</taxon>
        <taxon>Sphingomonadales</taxon>
        <taxon>Sphingomonadaceae</taxon>
        <taxon>Rhizorhabdus</taxon>
    </lineage>
</organism>
<dbReference type="EMBL" id="CP000699">
    <property type="protein sequence ID" value="ABQ67033.1"/>
    <property type="molecule type" value="Genomic_DNA"/>
</dbReference>
<dbReference type="KEGG" id="swi:Swit_0666"/>
<sequence length="78" mass="8466">MTIAIAIPDGLWPADQKGVIATWLYEDGDMVEEGVVVAEIMIDKTQIELPSPAGGRLTILKRDEEEVVCGEVIGELRA</sequence>
<dbReference type="InterPro" id="IPR011053">
    <property type="entry name" value="Single_hybrid_motif"/>
</dbReference>
<dbReference type="CDD" id="cd06849">
    <property type="entry name" value="lipoyl_domain"/>
    <property type="match status" value="1"/>
</dbReference>
<gene>
    <name evidence="2" type="ordered locus">Swit_0666</name>
</gene>
<dbReference type="AlphaFoldDB" id="A0A9J9H8U1"/>
<dbReference type="SUPFAM" id="SSF51230">
    <property type="entry name" value="Single hybrid motif"/>
    <property type="match status" value="1"/>
</dbReference>
<dbReference type="PROSITE" id="PS50968">
    <property type="entry name" value="BIOTINYL_LIPOYL"/>
    <property type="match status" value="1"/>
</dbReference>
<feature type="domain" description="Lipoyl-binding" evidence="1">
    <location>
        <begin position="2"/>
        <end position="77"/>
    </location>
</feature>
<dbReference type="InterPro" id="IPR000089">
    <property type="entry name" value="Biotin_lipoyl"/>
</dbReference>
<accession>A0A9J9H8U1</accession>
<proteinExistence type="predicted"/>
<dbReference type="Gene3D" id="2.40.50.100">
    <property type="match status" value="1"/>
</dbReference>
<keyword evidence="3" id="KW-1185">Reference proteome</keyword>
<protein>
    <submittedName>
        <fullName evidence="2">Biotin/lipoyl attachment domain-containing protein</fullName>
    </submittedName>
</protein>
<dbReference type="Proteomes" id="UP000001989">
    <property type="component" value="Chromosome"/>
</dbReference>
<reference evidence="2 3" key="1">
    <citation type="journal article" date="2010" name="J. Bacteriol.">
        <title>Genome sequence of the dioxin-mineralizing bacterium Sphingomonas wittichii RW1.</title>
        <authorList>
            <person name="Miller T.R."/>
            <person name="Delcher A.L."/>
            <person name="Salzberg S.L."/>
            <person name="Saunders E."/>
            <person name="Detter J.C."/>
            <person name="Halden R.U."/>
        </authorList>
    </citation>
    <scope>NUCLEOTIDE SEQUENCE [LARGE SCALE GENOMIC DNA]</scope>
    <source>
        <strain evidence="3">DSM 6014 / CCUG 31198 / JCM 15750 / NBRC 105917 / EY 4224 / RW1</strain>
    </source>
</reference>
<evidence type="ECO:0000259" key="1">
    <source>
        <dbReference type="PROSITE" id="PS50968"/>
    </source>
</evidence>